<feature type="non-terminal residue" evidence="3">
    <location>
        <position position="1"/>
    </location>
</feature>
<dbReference type="Gene3D" id="1.10.357.150">
    <property type="match status" value="1"/>
</dbReference>
<dbReference type="GO" id="GO:1990423">
    <property type="term" value="C:RZZ complex"/>
    <property type="evidence" value="ECO:0007669"/>
    <property type="project" value="TreeGrafter"/>
</dbReference>
<sequence length="833" mass="92189">GQVAQALVDFAVNGSFPDESTSTLPIDSNGLPSAIEALAAAKAKLQAEVHAINEETAGDVRSWRANAQSVQDDIIRSKELANDILKKSHTPIVSGKTIEEAEARAAFLARELNYNRQVREALSGIKTVNKTLDLVEQARDERRILDALHLLEKAWKEIDNIPVNKSCRTLRLLDVRAFELKSDVHQVFDHVWDSLIHVDVENQRVSIGKPGEDEPMSLEDAVIGLKAYREVDKRTRRLWDDINKAIILPRMDIGQDQLPAVRVNGGVLEIQGTSDKKVQSLLADLEKVLTFLVLQLPPDLVETISSSLLPEMIHNITKVWLDSAVPLSIRDMDAFEDVIARAKDFYTVVKALGFSNLGELHEWTESAPRVWLSKCREAALESIRSKLSRGIGQPRQVERVEKQLVSKSQGEQLAANGAITDADDQGWAAWGEDDANDDAEQATAGGDDDGTDAWGWGEEVDQPQDMEENKPSEADEEDPSIAWGWTDKASKEVSAEEPKDIGSAPAVGQESREVTIKETYHISSMPQPVLDLIQALAEDGASLTGDASASSPVAAAAAGLFGLPTHILAMFRAISPTYYTADIGGIMYLYNDATYLAEQLAEFVAEWKRRDDITAKARNMLRLDGDIKSLQNFANRAYSNELNVQKTVLNDLLGGDQSLMQQDDIENCISLAVARVRAMAIAWETILSRSTWQQAVGSLVDAVASKIISDVMELTSIGQEEAYNIANYISLVTALDDLFLPSRFLSPGQRQKASADEVPTTAQYAASWLRLQFLSEVLQSNLKDLLWLWLEADLSLYFTVDEVLDLINMSFEDNPRTREVVREITQNPRPRGY</sequence>
<protein>
    <submittedName>
        <fullName evidence="3">Centromere/kinetochore protein zw10</fullName>
    </submittedName>
</protein>
<gene>
    <name evidence="3" type="ORF">QBC47DRAFT_443571</name>
</gene>
<evidence type="ECO:0000313" key="3">
    <source>
        <dbReference type="EMBL" id="KAK1756921.1"/>
    </source>
</evidence>
<proteinExistence type="predicted"/>
<evidence type="ECO:0000313" key="4">
    <source>
        <dbReference type="Proteomes" id="UP001239445"/>
    </source>
</evidence>
<evidence type="ECO:0000259" key="2">
    <source>
        <dbReference type="Pfam" id="PF22766"/>
    </source>
</evidence>
<dbReference type="EMBL" id="MU839831">
    <property type="protein sequence ID" value="KAK1756921.1"/>
    <property type="molecule type" value="Genomic_DNA"/>
</dbReference>
<reference evidence="3" key="1">
    <citation type="submission" date="2023-06" db="EMBL/GenBank/DDBJ databases">
        <title>Genome-scale phylogeny and comparative genomics of the fungal order Sordariales.</title>
        <authorList>
            <consortium name="Lawrence Berkeley National Laboratory"/>
            <person name="Hensen N."/>
            <person name="Bonometti L."/>
            <person name="Westerberg I."/>
            <person name="Brannstrom I.O."/>
            <person name="Guillou S."/>
            <person name="Cros-Aarteil S."/>
            <person name="Calhoun S."/>
            <person name="Haridas S."/>
            <person name="Kuo A."/>
            <person name="Mondo S."/>
            <person name="Pangilinan J."/>
            <person name="Riley R."/>
            <person name="Labutti K."/>
            <person name="Andreopoulos B."/>
            <person name="Lipzen A."/>
            <person name="Chen C."/>
            <person name="Yanf M."/>
            <person name="Daum C."/>
            <person name="Ng V."/>
            <person name="Clum A."/>
            <person name="Steindorff A."/>
            <person name="Ohm R."/>
            <person name="Martin F."/>
            <person name="Silar P."/>
            <person name="Natvig D."/>
            <person name="Lalanne C."/>
            <person name="Gautier V."/>
            <person name="Ament-Velasquez S.L."/>
            <person name="Kruys A."/>
            <person name="Hutchinson M.I."/>
            <person name="Powell A.J."/>
            <person name="Barry K."/>
            <person name="Miller A.N."/>
            <person name="Grigoriev I.V."/>
            <person name="Debuchy R."/>
            <person name="Gladieux P."/>
            <person name="Thoren M.H."/>
            <person name="Johannesson H."/>
        </authorList>
    </citation>
    <scope>NUCLEOTIDE SEQUENCE</scope>
    <source>
        <strain evidence="3">PSN4</strain>
    </source>
</reference>
<dbReference type="AlphaFoldDB" id="A0AAJ0BJA4"/>
<dbReference type="PANTHER" id="PTHR12205:SF0">
    <property type="entry name" value="CENTROMERE_KINETOCHORE PROTEIN ZW10 HOMOLOG"/>
    <property type="match status" value="1"/>
</dbReference>
<comment type="caution">
    <text evidence="3">The sequence shown here is derived from an EMBL/GenBank/DDBJ whole genome shotgun (WGS) entry which is preliminary data.</text>
</comment>
<feature type="compositionally biased region" description="Acidic residues" evidence="1">
    <location>
        <begin position="431"/>
        <end position="451"/>
    </location>
</feature>
<dbReference type="InterPro" id="IPR055148">
    <property type="entry name" value="ZW10_C_2"/>
</dbReference>
<accession>A0AAJ0BJA4</accession>
<organism evidence="3 4">
    <name type="scientific">Echria macrotheca</name>
    <dbReference type="NCBI Taxonomy" id="438768"/>
    <lineage>
        <taxon>Eukaryota</taxon>
        <taxon>Fungi</taxon>
        <taxon>Dikarya</taxon>
        <taxon>Ascomycota</taxon>
        <taxon>Pezizomycotina</taxon>
        <taxon>Sordariomycetes</taxon>
        <taxon>Sordariomycetidae</taxon>
        <taxon>Sordariales</taxon>
        <taxon>Schizotheciaceae</taxon>
        <taxon>Echria</taxon>
    </lineage>
</organism>
<keyword evidence="4" id="KW-1185">Reference proteome</keyword>
<dbReference type="GO" id="GO:0005737">
    <property type="term" value="C:cytoplasm"/>
    <property type="evidence" value="ECO:0007669"/>
    <property type="project" value="GOC"/>
</dbReference>
<feature type="compositionally biased region" description="Basic and acidic residues" evidence="1">
    <location>
        <begin position="488"/>
        <end position="500"/>
    </location>
</feature>
<feature type="region of interest" description="Disordered" evidence="1">
    <location>
        <begin position="408"/>
        <end position="512"/>
    </location>
</feature>
<dbReference type="GO" id="GO:0006888">
    <property type="term" value="P:endoplasmic reticulum to Golgi vesicle-mediated transport"/>
    <property type="evidence" value="ECO:0007669"/>
    <property type="project" value="TreeGrafter"/>
</dbReference>
<feature type="domain" description="ZW10 C-terminal helical" evidence="2">
    <location>
        <begin position="668"/>
        <end position="822"/>
    </location>
</feature>
<dbReference type="PANTHER" id="PTHR12205">
    <property type="entry name" value="CENTROMERE/KINETOCHORE PROTEIN ZW10"/>
    <property type="match status" value="1"/>
</dbReference>
<dbReference type="InterPro" id="IPR046362">
    <property type="entry name" value="Zw10/DSL1_C_sf"/>
</dbReference>
<evidence type="ECO:0000256" key="1">
    <source>
        <dbReference type="SAM" id="MobiDB-lite"/>
    </source>
</evidence>
<dbReference type="Pfam" id="PF22766">
    <property type="entry name" value="ZW10_C2"/>
    <property type="match status" value="1"/>
</dbReference>
<dbReference type="GO" id="GO:0007094">
    <property type="term" value="P:mitotic spindle assembly checkpoint signaling"/>
    <property type="evidence" value="ECO:0007669"/>
    <property type="project" value="TreeGrafter"/>
</dbReference>
<dbReference type="Proteomes" id="UP001239445">
    <property type="component" value="Unassembled WGS sequence"/>
</dbReference>
<name>A0AAJ0BJA4_9PEZI</name>